<protein>
    <submittedName>
        <fullName evidence="17">FRAS1-related extracellular matrix protein 1-like</fullName>
    </submittedName>
</protein>
<evidence type="ECO:0000256" key="8">
    <source>
        <dbReference type="ARBA" id="ARBA00022747"/>
    </source>
</evidence>
<dbReference type="OrthoDB" id="430044at2759"/>
<dbReference type="GO" id="GO:0007154">
    <property type="term" value="P:cell communication"/>
    <property type="evidence" value="ECO:0007669"/>
    <property type="project" value="InterPro"/>
</dbReference>
<feature type="compositionally biased region" description="Basic residues" evidence="13">
    <location>
        <begin position="1892"/>
        <end position="1925"/>
    </location>
</feature>
<evidence type="ECO:0000256" key="11">
    <source>
        <dbReference type="ARBA" id="ARBA00023180"/>
    </source>
</evidence>
<evidence type="ECO:0000256" key="9">
    <source>
        <dbReference type="ARBA" id="ARBA00022837"/>
    </source>
</evidence>
<dbReference type="PANTHER" id="PTHR45739">
    <property type="entry name" value="MATRIX PROTEIN, PUTATIVE-RELATED"/>
    <property type="match status" value="1"/>
</dbReference>
<dbReference type="GO" id="GO:0007155">
    <property type="term" value="P:cell adhesion"/>
    <property type="evidence" value="ECO:0007669"/>
    <property type="project" value="UniProtKB-KW"/>
</dbReference>
<evidence type="ECO:0000256" key="1">
    <source>
        <dbReference type="ARBA" id="ARBA00005529"/>
    </source>
</evidence>
<keyword evidence="7" id="KW-0677">Repeat</keyword>
<feature type="repeat" description="CSPG" evidence="12">
    <location>
        <begin position="745"/>
        <end position="836"/>
    </location>
</feature>
<feature type="repeat" description="CSPG" evidence="12">
    <location>
        <begin position="1577"/>
        <end position="1674"/>
    </location>
</feature>
<dbReference type="KEGG" id="cvn:111118932"/>
<dbReference type="GO" id="GO:0046872">
    <property type="term" value="F:metal ion binding"/>
    <property type="evidence" value="ECO:0007669"/>
    <property type="project" value="UniProtKB-KW"/>
</dbReference>
<keyword evidence="3" id="KW-0808">Transferase</keyword>
<keyword evidence="6 14" id="KW-0732">Signal</keyword>
<evidence type="ECO:0000259" key="15">
    <source>
        <dbReference type="SMART" id="SM00237"/>
    </source>
</evidence>
<evidence type="ECO:0000256" key="12">
    <source>
        <dbReference type="PROSITE-ProRule" id="PRU01201"/>
    </source>
</evidence>
<evidence type="ECO:0000313" key="17">
    <source>
        <dbReference type="RefSeq" id="XP_022314358.1"/>
    </source>
</evidence>
<evidence type="ECO:0000313" key="16">
    <source>
        <dbReference type="Proteomes" id="UP000694844"/>
    </source>
</evidence>
<gene>
    <name evidence="17" type="primary">LOC111118932</name>
</gene>
<dbReference type="GO" id="GO:0032259">
    <property type="term" value="P:methylation"/>
    <property type="evidence" value="ECO:0007669"/>
    <property type="project" value="UniProtKB-KW"/>
</dbReference>
<feature type="domain" description="Calx-beta" evidence="15">
    <location>
        <begin position="1676"/>
        <end position="1780"/>
    </location>
</feature>
<dbReference type="InterPro" id="IPR017985">
    <property type="entry name" value="MeTrfase_CN4_CS"/>
</dbReference>
<feature type="compositionally biased region" description="Low complexity" evidence="13">
    <location>
        <begin position="1861"/>
        <end position="1880"/>
    </location>
</feature>
<dbReference type="PANTHER" id="PTHR45739:SF11">
    <property type="entry name" value="FRAS1-RELATED EXTRACELLULAR MATRIX PROTEIN 1-LIKE ISOFORM X1"/>
    <property type="match status" value="1"/>
</dbReference>
<feature type="repeat" description="CSPG" evidence="12">
    <location>
        <begin position="859"/>
        <end position="951"/>
    </location>
</feature>
<dbReference type="Pfam" id="PF19309">
    <property type="entry name" value="Frem_N"/>
    <property type="match status" value="1"/>
</dbReference>
<keyword evidence="10" id="KW-0130">Cell adhesion</keyword>
<feature type="repeat" description="CSPG" evidence="12">
    <location>
        <begin position="382"/>
        <end position="469"/>
    </location>
</feature>
<name>A0A8B8CEZ4_CRAVI</name>
<feature type="repeat" description="CSPG" evidence="12">
    <location>
        <begin position="1100"/>
        <end position="1197"/>
    </location>
</feature>
<dbReference type="InterPro" id="IPR038081">
    <property type="entry name" value="CalX-like_sf"/>
</dbReference>
<dbReference type="Gene3D" id="2.60.40.2030">
    <property type="match status" value="1"/>
</dbReference>
<keyword evidence="9" id="KW-0106">Calcium</keyword>
<evidence type="ECO:0000256" key="14">
    <source>
        <dbReference type="SAM" id="SignalP"/>
    </source>
</evidence>
<evidence type="ECO:0000256" key="13">
    <source>
        <dbReference type="SAM" id="MobiDB-lite"/>
    </source>
</evidence>
<keyword evidence="4" id="KW-0949">S-adenosyl-L-methionine</keyword>
<evidence type="ECO:0000256" key="5">
    <source>
        <dbReference type="ARBA" id="ARBA00022723"/>
    </source>
</evidence>
<dbReference type="InterPro" id="IPR003644">
    <property type="entry name" value="Calx_beta"/>
</dbReference>
<dbReference type="SMART" id="SM00237">
    <property type="entry name" value="Calx_beta"/>
    <property type="match status" value="1"/>
</dbReference>
<dbReference type="GO" id="GO:0009307">
    <property type="term" value="P:DNA restriction-modification system"/>
    <property type="evidence" value="ECO:0007669"/>
    <property type="project" value="UniProtKB-KW"/>
</dbReference>
<feature type="repeat" description="CSPG" evidence="12">
    <location>
        <begin position="977"/>
        <end position="1079"/>
    </location>
</feature>
<dbReference type="PROSITE" id="PS00093">
    <property type="entry name" value="N4_MTASE"/>
    <property type="match status" value="1"/>
</dbReference>
<comment type="similarity">
    <text evidence="1">Belongs to the FRAS1 family.</text>
</comment>
<dbReference type="GO" id="GO:0009653">
    <property type="term" value="P:anatomical structure morphogenesis"/>
    <property type="evidence" value="ECO:0007669"/>
    <property type="project" value="TreeGrafter"/>
</dbReference>
<feature type="signal peptide" evidence="14">
    <location>
        <begin position="1"/>
        <end position="21"/>
    </location>
</feature>
<sequence length="1925" mass="216495">MKTKMELVVGIFLLCLTLTTADQILVSKKELSVDIGRSVYLRKDDLVFRDTSKKSECRVEVVQNDPITQRVGRLEPMMFDCSFQPNSVEYIHSGSPFLRKDQVKLRVYRFSDSSTTSQTFHLDVQIANKSHEIVVTRGLRPVVVPEFNGISNPIDSSVIRFYFSGKTNVSCSVSFSSYRSIWPIAGRIVVGESQTAVDTMRKSCYDFLYSKLYYQHIQSPNPDVDYLPLTVEIQDPDISDDIIFERFYLPIHIKGALPNSPPRSSFMSIYMMDVNQFVLTTLLPGVISAEDYETDSKDLVYNITSLPNANGGYFVHLDDHTVPIDSFTQNDLDHHRIAYQPPTSSQSERRVFETKFTVFDSHFESSLPIVLHIAVRPSATTAPRVAINKGLILLEGQSRQITIDELNILDPDNANSVSLYVLGGLKYGQLLKNKRSTIAMSLEDLRKGLIYYQHDDSDSTNDHIKFRISDGVHTIMINFPVIIIPKDDSAPYLVNNIGLETNEGDTQRISTNMLSAHDTDSIDDNIMYIITQPPSAGEIIKKTSPGDTGTRISKFNQRNIKRGQIFYRHFGNEEFKDSFVFKLRDHQDPPNKSEDETFHIIIKPVYENPPQLAPKATRLVHVPETDITYITKDELQYTDIETDDNKLTYIITSPPYFVYNAGYEEAGRIVATHNYSSVSKNASIPAISTFKQEDINHMKIAYMPPLVDIGPESRLVRFVYTVQDSSGNQVLGQYFEIDVQPVNDKPPSLLSSKLLVEEGGILGISTLQMTATDEDTLPDDLVFILDETPKYGVIQKSGMALNQKGEFKIADLMRSDIRYVHDGAEVLLDSFTLTVSDGINRATKVLDVDIVPLDDKAPLLKNNLRPRLIVSEGGDAIVTSSVLAATDGDTDDGSLIFLLVKQPKHGILQLVDQPVTKFTQKDVNGNKIKYIHTGGEIGNNIVRDTVTFIISDQNFMATGDLPVYDLNITITPVDNSKPAIIKGLELQVNEGGSVTLTPDAVTAKDPDTDPEEISFVITKQPQWGYLENSKPLKGSEKSRSGIRITTFKLQDIIDKSINYVQANHKGVEPIYDEVEFYATDGKQRSVDTPLGFRISPQNDEEPDVMLQDFSVDEGSFKIIDKMIIDAIDMDVPKEQLTLSISQAPTHGDIVLMIETVNGDIEVAVQDFTIAELNRGMKLKYRHDNSEHFKDTFALTVSDGRHEVKKLCNISIRSVNDEGPEVTKNAGLQLEYGDFAMISSASLQSTDPDNSENEVVYILMSVPKKGSLQFCTDPFSPTRISECRDMIVGENFTQHDVDMNRVRYIHTTSMGNTETDSFLFLLTDGTNRRHVETFEIRIRNSKKSNLAVLNKGLYVREGERTSISTNNLSASDESTKADEIVFAITQRPKHGQIEFIDKPLTRINSFTQLDLASRKVVYNNLNKGDNTEDLFKFTVTNGLSQAKEGDFRISIEPLDRVLPSLTVNSLIEVTQGGEVELSPLLLKAQDPDTADSDVTFIIAKPPTYGRLYNKGIIITRSFTQSDINLGFITYETDGSHAGLDNFLFNITDGKHSGFLVNRTLQTKPIICSIFIKPLVDDAPKLLTLKQPETLEYFGNDRYGFRLTNRNLKAIDSDSTSSQLTYNMIRRPQFGHIENVKTKRYVRRKFTQKDLDDSSLHFILNPRKSQTNDSFTFSVTDNRGNILEDQRFEMKWSRIEFPRKQIITCEDIGTLSITLKRTGDLNQISFVGIKVRDMSAKSGLDFYTSSAKQVQFNPGMKQATWDIQIAADSIMENGEKFQIYLEEPINAVLGRRVKMNIHIVNAENGECQQYLGMISKNNKDVVDLEETIVSSANKKTETVIPFNNFKGPGTIKENPLDNAYNTDPDSTPSKSSLSSSSTSKSSIKNNDFNEVLPTKRKARKPEKKRKSRNKNKKKKKRNKKARNLTST</sequence>
<evidence type="ECO:0000256" key="3">
    <source>
        <dbReference type="ARBA" id="ARBA00022679"/>
    </source>
</evidence>
<dbReference type="GO" id="GO:0015667">
    <property type="term" value="F:site-specific DNA-methyltransferase (cytosine-N4-specific) activity"/>
    <property type="evidence" value="ECO:0007669"/>
    <property type="project" value="InterPro"/>
</dbReference>
<dbReference type="InterPro" id="IPR039005">
    <property type="entry name" value="CSPG_rpt"/>
</dbReference>
<dbReference type="Proteomes" id="UP000694844">
    <property type="component" value="Chromosome 2"/>
</dbReference>
<organism evidence="16 17">
    <name type="scientific">Crassostrea virginica</name>
    <name type="common">Eastern oyster</name>
    <dbReference type="NCBI Taxonomy" id="6565"/>
    <lineage>
        <taxon>Eukaryota</taxon>
        <taxon>Metazoa</taxon>
        <taxon>Spiralia</taxon>
        <taxon>Lophotrochozoa</taxon>
        <taxon>Mollusca</taxon>
        <taxon>Bivalvia</taxon>
        <taxon>Autobranchia</taxon>
        <taxon>Pteriomorphia</taxon>
        <taxon>Ostreida</taxon>
        <taxon>Ostreoidea</taxon>
        <taxon>Ostreidae</taxon>
        <taxon>Crassostrea</taxon>
    </lineage>
</organism>
<feature type="repeat" description="CSPG" evidence="12">
    <location>
        <begin position="1457"/>
        <end position="1546"/>
    </location>
</feature>
<keyword evidence="16" id="KW-1185">Reference proteome</keyword>
<feature type="repeat" description="CSPG" evidence="12">
    <location>
        <begin position="611"/>
        <end position="723"/>
    </location>
</feature>
<evidence type="ECO:0000256" key="2">
    <source>
        <dbReference type="ARBA" id="ARBA00022603"/>
    </source>
</evidence>
<keyword evidence="2" id="KW-0489">Methyltransferase</keyword>
<feature type="chain" id="PRO_5034750977" evidence="14">
    <location>
        <begin position="22"/>
        <end position="1925"/>
    </location>
</feature>
<dbReference type="PROSITE" id="PS51854">
    <property type="entry name" value="CSPG"/>
    <property type="match status" value="12"/>
</dbReference>
<dbReference type="GO" id="GO:0003677">
    <property type="term" value="F:DNA binding"/>
    <property type="evidence" value="ECO:0007669"/>
    <property type="project" value="InterPro"/>
</dbReference>
<evidence type="ECO:0000256" key="10">
    <source>
        <dbReference type="ARBA" id="ARBA00022889"/>
    </source>
</evidence>
<feature type="region of interest" description="Disordered" evidence="13">
    <location>
        <begin position="1841"/>
        <end position="1925"/>
    </location>
</feature>
<dbReference type="RefSeq" id="XP_022314358.1">
    <property type="nucleotide sequence ID" value="XM_022458650.1"/>
</dbReference>
<feature type="repeat" description="CSPG" evidence="12">
    <location>
        <begin position="1218"/>
        <end position="1322"/>
    </location>
</feature>
<feature type="repeat" description="CSPG" evidence="12">
    <location>
        <begin position="1343"/>
        <end position="1435"/>
    </location>
</feature>
<feature type="repeat" description="CSPG" evidence="12">
    <location>
        <begin position="261"/>
        <end position="357"/>
    </location>
</feature>
<dbReference type="Pfam" id="PF16184">
    <property type="entry name" value="Cadherin_3"/>
    <property type="match status" value="11"/>
</dbReference>
<dbReference type="Pfam" id="PF03160">
    <property type="entry name" value="Calx-beta"/>
    <property type="match status" value="1"/>
</dbReference>
<evidence type="ECO:0000256" key="4">
    <source>
        <dbReference type="ARBA" id="ARBA00022691"/>
    </source>
</evidence>
<keyword evidence="8" id="KW-0680">Restriction system</keyword>
<proteinExistence type="inferred from homology"/>
<reference evidence="17" key="1">
    <citation type="submission" date="2025-08" db="UniProtKB">
        <authorList>
            <consortium name="RefSeq"/>
        </authorList>
    </citation>
    <scope>IDENTIFICATION</scope>
    <source>
        <tissue evidence="17">Whole sample</tissue>
    </source>
</reference>
<feature type="repeat" description="CSPG" evidence="12">
    <location>
        <begin position="490"/>
        <end position="584"/>
    </location>
</feature>
<dbReference type="InterPro" id="IPR051561">
    <property type="entry name" value="FRAS1_ECM"/>
</dbReference>
<dbReference type="InterPro" id="IPR045658">
    <property type="entry name" value="FRAS1-rel_N"/>
</dbReference>
<evidence type="ECO:0000256" key="6">
    <source>
        <dbReference type="ARBA" id="ARBA00022729"/>
    </source>
</evidence>
<accession>A0A8B8CEZ4</accession>
<dbReference type="GeneID" id="111118932"/>
<keyword evidence="11" id="KW-0325">Glycoprotein</keyword>
<evidence type="ECO:0000256" key="7">
    <source>
        <dbReference type="ARBA" id="ARBA00022737"/>
    </source>
</evidence>
<keyword evidence="5" id="KW-0479">Metal-binding</keyword>
<dbReference type="GO" id="GO:0016020">
    <property type="term" value="C:membrane"/>
    <property type="evidence" value="ECO:0007669"/>
    <property type="project" value="InterPro"/>
</dbReference>
<dbReference type="SUPFAM" id="SSF141072">
    <property type="entry name" value="CalX-like"/>
    <property type="match status" value="1"/>
</dbReference>